<dbReference type="CDD" id="cd03062">
    <property type="entry name" value="TRX_Fd_Sucrase"/>
    <property type="match status" value="1"/>
</dbReference>
<feature type="compositionally biased region" description="Basic and acidic residues" evidence="1">
    <location>
        <begin position="372"/>
        <end position="384"/>
    </location>
</feature>
<feature type="compositionally biased region" description="Acidic residues" evidence="1">
    <location>
        <begin position="314"/>
        <end position="336"/>
    </location>
</feature>
<accession>A0A061RM99</accession>
<gene>
    <name evidence="2" type="ORF">TSPGSL018_1452</name>
</gene>
<dbReference type="Gene3D" id="3.40.30.10">
    <property type="entry name" value="Glutaredoxin"/>
    <property type="match status" value="1"/>
</dbReference>
<feature type="region of interest" description="Disordered" evidence="1">
    <location>
        <begin position="311"/>
        <end position="344"/>
    </location>
</feature>
<dbReference type="SUPFAM" id="SSF52833">
    <property type="entry name" value="Thioredoxin-like"/>
    <property type="match status" value="1"/>
</dbReference>
<dbReference type="EMBL" id="GBEZ01014437">
    <property type="protein sequence ID" value="JAC71636.1"/>
    <property type="molecule type" value="Transcribed_RNA"/>
</dbReference>
<reference evidence="2" key="1">
    <citation type="submission" date="2014-05" db="EMBL/GenBank/DDBJ databases">
        <title>The transcriptome of the halophilic microalga Tetraselmis sp. GSL018 isolated from the Great Salt Lake, Utah.</title>
        <authorList>
            <person name="Jinkerson R.E."/>
            <person name="D'Adamo S."/>
            <person name="Posewitz M.C."/>
        </authorList>
    </citation>
    <scope>NUCLEOTIDE SEQUENCE</scope>
    <source>
        <strain evidence="2">GSL018</strain>
    </source>
</reference>
<dbReference type="InterPro" id="IPR009737">
    <property type="entry name" value="Aim32/Apd1-like"/>
</dbReference>
<protein>
    <submittedName>
        <fullName evidence="2">Sucrase-like protein</fullName>
    </submittedName>
</protein>
<dbReference type="PANTHER" id="PTHR31902">
    <property type="entry name" value="ACTIN PATCHES DISTAL PROTEIN 1"/>
    <property type="match status" value="1"/>
</dbReference>
<evidence type="ECO:0000313" key="2">
    <source>
        <dbReference type="EMBL" id="JAC71636.1"/>
    </source>
</evidence>
<proteinExistence type="predicted"/>
<name>A0A061RM99_9CHLO</name>
<dbReference type="PANTHER" id="PTHR31902:SF14">
    <property type="entry name" value="ACTIN PATCHES DISTAL PROTEIN 1"/>
    <property type="match status" value="1"/>
</dbReference>
<sequence>MALRAAAGPASRGLSLILRDYFWQKLTARHPPSRGLTRDCACVYGQAAVPDIVPAEPGSVQEHNHHIFVRLPFPRDKGKTSAEEAPWWPAYIEREPGVVRAFSAVAQAKKEVPDVGNTKVSACLELGDDGFAMHDVLIFPRGVEYRGLSEASLETAVFYHLSAPVEQDLGPPPPALPSPVDLQESICLFVCCHAARDSRCGIHGVPLAAALFAEAKRLERGGALPEGSVRVFQCSHIGGHKYAGNVLVHGLLSPYDGDWYGGLRPSDARGFLQQITSIEDVAGGSQNPMLRKWWRGCLGLTRAEQLDLFQRGPEEEEEHEEEQIADGGEGAEEEGGAYDAGEFMDGLRRASVMDQSEIDRLTAQLEASPEVEEIHVSGLQKDKAAAGADQHAKRDRRSSGAASTSS</sequence>
<dbReference type="InterPro" id="IPR036249">
    <property type="entry name" value="Thioredoxin-like_sf"/>
</dbReference>
<evidence type="ECO:0000256" key="1">
    <source>
        <dbReference type="SAM" id="MobiDB-lite"/>
    </source>
</evidence>
<dbReference type="AlphaFoldDB" id="A0A061RM99"/>
<feature type="region of interest" description="Disordered" evidence="1">
    <location>
        <begin position="364"/>
        <end position="406"/>
    </location>
</feature>
<dbReference type="Pfam" id="PF06999">
    <property type="entry name" value="Suc_Fer-like"/>
    <property type="match status" value="1"/>
</dbReference>
<organism evidence="2">
    <name type="scientific">Tetraselmis sp. GSL018</name>
    <dbReference type="NCBI Taxonomy" id="582737"/>
    <lineage>
        <taxon>Eukaryota</taxon>
        <taxon>Viridiplantae</taxon>
        <taxon>Chlorophyta</taxon>
        <taxon>core chlorophytes</taxon>
        <taxon>Chlorodendrophyceae</taxon>
        <taxon>Chlorodendrales</taxon>
        <taxon>Chlorodendraceae</taxon>
        <taxon>Tetraselmis</taxon>
    </lineage>
</organism>